<evidence type="ECO:0000313" key="1">
    <source>
        <dbReference type="EMBL" id="RJT11531.1"/>
    </source>
</evidence>
<sequence>MNNCHVLRSDDRPNAVPSGSPLPLFFRCIAGQRSVDQKERPLIAGAFFCLKFECAPVGKRIF</sequence>
<dbReference type="EMBL" id="RAHG01000008">
    <property type="protein sequence ID" value="RJT11531.1"/>
    <property type="molecule type" value="Genomic_DNA"/>
</dbReference>
<dbReference type="Proteomes" id="UP000284119">
    <property type="component" value="Unassembled WGS sequence"/>
</dbReference>
<proteinExistence type="predicted"/>
<gene>
    <name evidence="1" type="ORF">D5396_17070</name>
</gene>
<accession>A0ABX9NX32</accession>
<reference evidence="1 2" key="1">
    <citation type="submission" date="2018-09" db="EMBL/GenBank/DDBJ databases">
        <authorList>
            <person name="Le Fleche-Mateos A."/>
        </authorList>
    </citation>
    <scope>NUCLEOTIDE SEQUENCE [LARGE SCALE GENOMIC DNA]</scope>
    <source>
        <strain evidence="1 2">DSM 30078</strain>
    </source>
</reference>
<comment type="caution">
    <text evidence="1">The sequence shown here is derived from an EMBL/GenBank/DDBJ whole genome shotgun (WGS) entry which is preliminary data.</text>
</comment>
<evidence type="ECO:0000313" key="2">
    <source>
        <dbReference type="Proteomes" id="UP000284119"/>
    </source>
</evidence>
<organism evidence="1 2">
    <name type="scientific">Rahnella inusitata</name>
    <dbReference type="NCBI Taxonomy" id="58169"/>
    <lineage>
        <taxon>Bacteria</taxon>
        <taxon>Pseudomonadati</taxon>
        <taxon>Pseudomonadota</taxon>
        <taxon>Gammaproteobacteria</taxon>
        <taxon>Enterobacterales</taxon>
        <taxon>Yersiniaceae</taxon>
        <taxon>Rahnella</taxon>
    </lineage>
</organism>
<name>A0ABX9NX32_9GAMM</name>
<evidence type="ECO:0008006" key="3">
    <source>
        <dbReference type="Google" id="ProtNLM"/>
    </source>
</evidence>
<keyword evidence="2" id="KW-1185">Reference proteome</keyword>
<protein>
    <recommendedName>
        <fullName evidence="3">PyrBI operon attenuator</fullName>
    </recommendedName>
</protein>